<dbReference type="AlphaFoldDB" id="B2A4N4"/>
<evidence type="ECO:0000256" key="1">
    <source>
        <dbReference type="SAM" id="MobiDB-lite"/>
    </source>
</evidence>
<dbReference type="STRING" id="457570.Nther_1635"/>
<evidence type="ECO:0000256" key="2">
    <source>
        <dbReference type="SAM" id="Phobius"/>
    </source>
</evidence>
<reference evidence="3 4" key="2">
    <citation type="journal article" date="2011" name="J. Bacteriol.">
        <title>Complete genome sequence of the anaerobic, halophilic alkalithermophile Natranaerobius thermophilus JW/NM-WN-LF.</title>
        <authorList>
            <person name="Zhao B."/>
            <person name="Mesbah N.M."/>
            <person name="Dalin E."/>
            <person name="Goodwin L."/>
            <person name="Nolan M."/>
            <person name="Pitluck S."/>
            <person name="Chertkov O."/>
            <person name="Brettin T.S."/>
            <person name="Han J."/>
            <person name="Larimer F.W."/>
            <person name="Land M.L."/>
            <person name="Hauser L."/>
            <person name="Kyrpides N."/>
            <person name="Wiegel J."/>
        </authorList>
    </citation>
    <scope>NUCLEOTIDE SEQUENCE [LARGE SCALE GENOMIC DNA]</scope>
    <source>
        <strain evidence="4">ATCC BAA-1301 / DSM 18059 / JW/NM-WN-LF</strain>
    </source>
</reference>
<evidence type="ECO:0000313" key="3">
    <source>
        <dbReference type="EMBL" id="ACB85209.1"/>
    </source>
</evidence>
<keyword evidence="2" id="KW-0472">Membrane</keyword>
<evidence type="ECO:0000313" key="4">
    <source>
        <dbReference type="Proteomes" id="UP000001683"/>
    </source>
</evidence>
<dbReference type="InParanoid" id="B2A4N4"/>
<dbReference type="RefSeq" id="WP_012448077.1">
    <property type="nucleotide sequence ID" value="NC_010718.1"/>
</dbReference>
<feature type="compositionally biased region" description="Basic and acidic residues" evidence="1">
    <location>
        <begin position="416"/>
        <end position="440"/>
    </location>
</feature>
<keyword evidence="4" id="KW-1185">Reference proteome</keyword>
<protein>
    <submittedName>
        <fullName evidence="3">Stage II sporulation protein P</fullName>
    </submittedName>
</protein>
<dbReference type="NCBIfam" id="TIGR02867">
    <property type="entry name" value="spore_II_P"/>
    <property type="match status" value="1"/>
</dbReference>
<organism evidence="3 4">
    <name type="scientific">Natranaerobius thermophilus (strain ATCC BAA-1301 / DSM 18059 / JW/NM-WN-LF)</name>
    <dbReference type="NCBI Taxonomy" id="457570"/>
    <lineage>
        <taxon>Bacteria</taxon>
        <taxon>Bacillati</taxon>
        <taxon>Bacillota</taxon>
        <taxon>Clostridia</taxon>
        <taxon>Natranaerobiales</taxon>
        <taxon>Natranaerobiaceae</taxon>
        <taxon>Natranaerobius</taxon>
    </lineage>
</organism>
<dbReference type="InterPro" id="IPR010897">
    <property type="entry name" value="Spore_II_P"/>
</dbReference>
<dbReference type="Pfam" id="PF07454">
    <property type="entry name" value="SpoIIP"/>
    <property type="match status" value="1"/>
</dbReference>
<feature type="transmembrane region" description="Helical" evidence="2">
    <location>
        <begin position="29"/>
        <end position="48"/>
    </location>
</feature>
<keyword evidence="2" id="KW-0812">Transmembrane</keyword>
<feature type="transmembrane region" description="Helical" evidence="2">
    <location>
        <begin position="367"/>
        <end position="387"/>
    </location>
</feature>
<name>B2A4N4_NATTJ</name>
<dbReference type="EMBL" id="CP001034">
    <property type="protein sequence ID" value="ACB85209.1"/>
    <property type="molecule type" value="Genomic_DNA"/>
</dbReference>
<dbReference type="KEGG" id="nth:Nther_1635"/>
<sequence length="447" mass="49394">MRIKTPTILKIHTANSYDYLDHNSKVKTMIYIAFCFLFLITSCFSGTLQAQPLYEREEGYYTVVDEDDNTILKTGRLLSPGNKYLNQDNELYEITEISEDTAHAEFVEEIELAGQQIEEENQHDPLEDNFVKRDVVITVQDEDNEGPVGIYHSHGAESFVPSEGEESIEEGGGILEVGESMANSIEEENVPVIWSQETHVPHDAGAYDRSRRTVEEIMQENPSALIDVHRDAAPREEYKAEIEGEEGVQVLLVIGQQQQNIQETEEYAQRLKATADEMHPNLVKGILYAEGNYNQDMHPRNILAEIGSQETTREGAEESAELFGSVVVEELNGGNGDDDLNGAAGGLINGGGAGNGGGIMGRIGSSILWIIGAVVLGGIIFVAINAGSFDDIKRKLSQFVSTEFANYLGPLFKTKNKNESNSDQKTDAKDKDHNSQNLDDRVEDDDS</sequence>
<dbReference type="Proteomes" id="UP000001683">
    <property type="component" value="Chromosome"/>
</dbReference>
<dbReference type="OrthoDB" id="1633470at2"/>
<proteinExistence type="predicted"/>
<accession>B2A4N4</accession>
<dbReference type="HOGENOM" id="CLU_040895_0_0_9"/>
<keyword evidence="2" id="KW-1133">Transmembrane helix</keyword>
<gene>
    <name evidence="3" type="ordered locus">Nther_1635</name>
</gene>
<feature type="region of interest" description="Disordered" evidence="1">
    <location>
        <begin position="414"/>
        <end position="447"/>
    </location>
</feature>
<reference evidence="3 4" key="1">
    <citation type="submission" date="2008-04" db="EMBL/GenBank/DDBJ databases">
        <title>Complete sequence of chromosome of Natranaerobius thermophilus JW/NM-WN-LF.</title>
        <authorList>
            <consortium name="US DOE Joint Genome Institute"/>
            <person name="Copeland A."/>
            <person name="Lucas S."/>
            <person name="Lapidus A."/>
            <person name="Glavina del Rio T."/>
            <person name="Dalin E."/>
            <person name="Tice H."/>
            <person name="Bruce D."/>
            <person name="Goodwin L."/>
            <person name="Pitluck S."/>
            <person name="Chertkov O."/>
            <person name="Brettin T."/>
            <person name="Detter J.C."/>
            <person name="Han C."/>
            <person name="Kuske C.R."/>
            <person name="Schmutz J."/>
            <person name="Larimer F."/>
            <person name="Land M."/>
            <person name="Hauser L."/>
            <person name="Kyrpides N."/>
            <person name="Lykidis A."/>
            <person name="Mesbah N.M."/>
            <person name="Wiegel J."/>
        </authorList>
    </citation>
    <scope>NUCLEOTIDE SEQUENCE [LARGE SCALE GENOMIC DNA]</scope>
    <source>
        <strain evidence="4">ATCC BAA-1301 / DSM 18059 / JW/NM-WN-LF</strain>
    </source>
</reference>
<dbReference type="eggNOG" id="COG1249">
    <property type="taxonomic scope" value="Bacteria"/>
</dbReference>